<evidence type="ECO:0000256" key="3">
    <source>
        <dbReference type="ARBA" id="ARBA00022597"/>
    </source>
</evidence>
<evidence type="ECO:0000256" key="4">
    <source>
        <dbReference type="ARBA" id="ARBA00022679"/>
    </source>
</evidence>
<dbReference type="PANTHER" id="PTHR34581:SF2">
    <property type="entry name" value="PTS SYSTEM N,N'-DIACETYLCHITOBIOSE-SPECIFIC EIIB COMPONENT"/>
    <property type="match status" value="1"/>
</dbReference>
<dbReference type="CDD" id="cd05564">
    <property type="entry name" value="PTS_IIB_chitobiose_lichenan"/>
    <property type="match status" value="1"/>
</dbReference>
<dbReference type="Gene3D" id="3.40.50.2300">
    <property type="match status" value="1"/>
</dbReference>
<evidence type="ECO:0000256" key="2">
    <source>
        <dbReference type="ARBA" id="ARBA00022553"/>
    </source>
</evidence>
<dbReference type="EC" id="2.7.1.191" evidence="9"/>
<sequence>MMKRIVLCCAAGMSTSMLVKRMQDEAVKRELAIEIKAVPAAEFEAELPTADVVLLGPQVKYELARFNKIAEPYGLPVAVIDMMDYGTMRGDKVLDHALNLIA</sequence>
<keyword evidence="2" id="KW-0597">Phosphoprotein</keyword>
<evidence type="ECO:0000259" key="8">
    <source>
        <dbReference type="PROSITE" id="PS51100"/>
    </source>
</evidence>
<evidence type="ECO:0000256" key="6">
    <source>
        <dbReference type="ARBA" id="ARBA00022777"/>
    </source>
</evidence>
<evidence type="ECO:0000256" key="7">
    <source>
        <dbReference type="PROSITE-ProRule" id="PRU00423"/>
    </source>
</evidence>
<dbReference type="Proteomes" id="UP000005723">
    <property type="component" value="Unassembled WGS sequence"/>
</dbReference>
<keyword evidence="6" id="KW-0418">Kinase</keyword>
<dbReference type="GO" id="GO:0016301">
    <property type="term" value="F:kinase activity"/>
    <property type="evidence" value="ECO:0007669"/>
    <property type="project" value="UniProtKB-KW"/>
</dbReference>
<dbReference type="GO" id="GO:0008982">
    <property type="term" value="F:protein-N(PI)-phosphohistidine-sugar phosphotransferase activity"/>
    <property type="evidence" value="ECO:0007669"/>
    <property type="project" value="InterPro"/>
</dbReference>
<dbReference type="InterPro" id="IPR003501">
    <property type="entry name" value="PTS_EIIB_2/3"/>
</dbReference>
<dbReference type="PANTHER" id="PTHR34581">
    <property type="entry name" value="PTS SYSTEM N,N'-DIACETYLCHITOBIOSE-SPECIFIC EIIB COMPONENT"/>
    <property type="match status" value="1"/>
</dbReference>
<dbReference type="AlphaFoldDB" id="D4DYK5"/>
<dbReference type="PROSITE" id="PS51100">
    <property type="entry name" value="PTS_EIIB_TYPE_3"/>
    <property type="match status" value="1"/>
</dbReference>
<feature type="domain" description="PTS EIIB type-3" evidence="8">
    <location>
        <begin position="2"/>
        <end position="102"/>
    </location>
</feature>
<keyword evidence="10" id="KW-1185">Reference proteome</keyword>
<keyword evidence="5" id="KW-0598">Phosphotransferase system</keyword>
<evidence type="ECO:0000256" key="5">
    <source>
        <dbReference type="ARBA" id="ARBA00022683"/>
    </source>
</evidence>
<dbReference type="Pfam" id="PF02302">
    <property type="entry name" value="PTS_IIB"/>
    <property type="match status" value="1"/>
</dbReference>
<evidence type="ECO:0000313" key="10">
    <source>
        <dbReference type="Proteomes" id="UP000005723"/>
    </source>
</evidence>
<proteinExistence type="predicted"/>
<dbReference type="HOGENOM" id="CLU_147323_2_1_6"/>
<protein>
    <submittedName>
        <fullName evidence="9">PTS system, Lactose/Cellobiose specific IIB subunit</fullName>
        <ecNumber evidence="9">2.7.1.191</ecNumber>
    </submittedName>
</protein>
<comment type="caution">
    <text evidence="9">The sequence shown here is derived from an EMBL/GenBank/DDBJ whole genome shotgun (WGS) entry which is preliminary data.</text>
</comment>
<name>D4DYK5_SEROD</name>
<keyword evidence="1" id="KW-0813">Transport</keyword>
<evidence type="ECO:0000256" key="1">
    <source>
        <dbReference type="ARBA" id="ARBA00022448"/>
    </source>
</evidence>
<dbReference type="InterPro" id="IPR051819">
    <property type="entry name" value="PTS_sugar-specific_EIIB"/>
</dbReference>
<dbReference type="GO" id="GO:0009401">
    <property type="term" value="P:phosphoenolpyruvate-dependent sugar phosphotransferase system"/>
    <property type="evidence" value="ECO:0007669"/>
    <property type="project" value="UniProtKB-KW"/>
</dbReference>
<organism evidence="9 10">
    <name type="scientific">Serratia odorifera DSM 4582</name>
    <dbReference type="NCBI Taxonomy" id="667129"/>
    <lineage>
        <taxon>Bacteria</taxon>
        <taxon>Pseudomonadati</taxon>
        <taxon>Pseudomonadota</taxon>
        <taxon>Gammaproteobacteria</taxon>
        <taxon>Enterobacterales</taxon>
        <taxon>Yersiniaceae</taxon>
        <taxon>Serratia</taxon>
    </lineage>
</organism>
<gene>
    <name evidence="9" type="primary">celA</name>
    <name evidence="9" type="ORF">HMPREF0758_1005</name>
</gene>
<keyword evidence="4 9" id="KW-0808">Transferase</keyword>
<dbReference type="STRING" id="667129.HMPREF0758_1005"/>
<keyword evidence="3" id="KW-0762">Sugar transport</keyword>
<feature type="modified residue" description="Phosphocysteine; by EIIA" evidence="7">
    <location>
        <position position="9"/>
    </location>
</feature>
<reference evidence="9 10" key="1">
    <citation type="submission" date="2010-01" db="EMBL/GenBank/DDBJ databases">
        <authorList>
            <person name="Muzny D."/>
            <person name="Qin X."/>
            <person name="Deng J."/>
            <person name="Jiang H."/>
            <person name="Liu Y."/>
            <person name="Qu J."/>
            <person name="Song X.-Z."/>
            <person name="Zhang L."/>
            <person name="Thornton R."/>
            <person name="Coyle M."/>
            <person name="Francisco L."/>
            <person name="Jackson L."/>
            <person name="Javaid M."/>
            <person name="Korchina V."/>
            <person name="Kovar C."/>
            <person name="Mata R."/>
            <person name="Mathew T."/>
            <person name="Ngo R."/>
            <person name="Nguyen L."/>
            <person name="Nguyen N."/>
            <person name="Okwuonu G."/>
            <person name="Ongeri F."/>
            <person name="Pham C."/>
            <person name="Simmons D."/>
            <person name="Wilczek-Boney K."/>
            <person name="Hale W."/>
            <person name="Jakkamsetti A."/>
            <person name="Pham P."/>
            <person name="Ruth R."/>
            <person name="San Lucas F."/>
            <person name="Warren J."/>
            <person name="Zhang J."/>
            <person name="Zhao Z."/>
            <person name="Zhou C."/>
            <person name="Zhu D."/>
            <person name="Lee S."/>
            <person name="Bess C."/>
            <person name="Blankenburg K."/>
            <person name="Forbes L."/>
            <person name="Fu Q."/>
            <person name="Gubbala S."/>
            <person name="Hirani K."/>
            <person name="Jayaseelan J.C."/>
            <person name="Lara F."/>
            <person name="Munidasa M."/>
            <person name="Palculict T."/>
            <person name="Patil S."/>
            <person name="Pu L.-L."/>
            <person name="Saada N."/>
            <person name="Tang L."/>
            <person name="Weissenberger G."/>
            <person name="Zhu Y."/>
            <person name="Hemphill L."/>
            <person name="Shang Y."/>
            <person name="Youmans B."/>
            <person name="Ayvaz T."/>
            <person name="Ross M."/>
            <person name="Santibanez J."/>
            <person name="Aqrawi P."/>
            <person name="Gross S."/>
            <person name="Joshi V."/>
            <person name="Fowler G."/>
            <person name="Nazareth L."/>
            <person name="Reid J."/>
            <person name="Worley K."/>
            <person name="Petrosino J."/>
            <person name="Highlander S."/>
            <person name="Gibbs R."/>
        </authorList>
    </citation>
    <scope>NUCLEOTIDE SEQUENCE [LARGE SCALE GENOMIC DNA]</scope>
    <source>
        <strain evidence="9 10">DSM 4582</strain>
    </source>
</reference>
<dbReference type="InterPro" id="IPR013012">
    <property type="entry name" value="PTS_EIIB_3"/>
</dbReference>
<evidence type="ECO:0000313" key="9">
    <source>
        <dbReference type="EMBL" id="EFE97392.1"/>
    </source>
</evidence>
<dbReference type="SUPFAM" id="SSF52794">
    <property type="entry name" value="PTS system IIB component-like"/>
    <property type="match status" value="1"/>
</dbReference>
<dbReference type="EMBL" id="ADBY01000019">
    <property type="protein sequence ID" value="EFE97392.1"/>
    <property type="molecule type" value="Genomic_DNA"/>
</dbReference>
<accession>D4DYK5</accession>
<dbReference type="InterPro" id="IPR036095">
    <property type="entry name" value="PTS_EIIB-like_sf"/>
</dbReference>